<dbReference type="SUPFAM" id="SSF141571">
    <property type="entry name" value="Pentapeptide repeat-like"/>
    <property type="match status" value="1"/>
</dbReference>
<evidence type="ECO:0008006" key="3">
    <source>
        <dbReference type="Google" id="ProtNLM"/>
    </source>
</evidence>
<proteinExistence type="predicted"/>
<dbReference type="RefSeq" id="WP_159750508.1">
    <property type="nucleotide sequence ID" value="NZ_WUQX01000001.1"/>
</dbReference>
<evidence type="ECO:0000313" key="1">
    <source>
        <dbReference type="EMBL" id="MXP75203.1"/>
    </source>
</evidence>
<accession>A0A7X3MF16</accession>
<gene>
    <name evidence="1" type="ORF">GN277_07355</name>
</gene>
<reference evidence="1 2" key="1">
    <citation type="submission" date="2019-12" db="EMBL/GenBank/DDBJ databases">
        <title>Sporaefaciens musculi gen. nov., sp. nov., a novel bacterium isolated from the caecum of an obese mouse.</title>
        <authorList>
            <person name="Rasmussen T.S."/>
            <person name="Streidl T."/>
            <person name="Hitch T.C.A."/>
            <person name="Wortmann E."/>
            <person name="Deptula P."/>
            <person name="Hansen M."/>
            <person name="Nielsen D.S."/>
            <person name="Clavel T."/>
            <person name="Vogensen F.K."/>
        </authorList>
    </citation>
    <scope>NUCLEOTIDE SEQUENCE [LARGE SCALE GENOMIC DNA]</scope>
    <source>
        <strain evidence="1 2">WCA-9-b2</strain>
    </source>
</reference>
<dbReference type="Proteomes" id="UP000460412">
    <property type="component" value="Unassembled WGS sequence"/>
</dbReference>
<sequence>MDTLQKNSSNTLEATQTYHYELNNNTNYEENDLHSITLKCCILSNCHFTCTLLADSDWDSCQVETCFFKNISFENSDITSTYFENCIFVNVSFKGTTATDVTFMNCKFFDCDFNHIGLSSSTFVYCQFTNLKLRQSSTTLNLFENCMFNNSKIAGNFLYNLFLQTSFKDTLISQDLLSSNVGFTKENLDELSLDKISIKNLQQKLLYKKDVIGAAIISINIDENFYDYSIWICMQVIIDQLKNNILVRVEQLLFFKTIIDNLLMTHKISLYTVVGLLNLLEKTKYIENNIAIKKAESAIQQIQGLLMEHYHQIINQLHDKLHVIEIENKPIQLKITYNEEPTIPICSLLRQMMCKMNISGSFPIRTKTEIGSFIEWIQCYDNILKCLQLLVSVLGLSINLVKTIKTNTKSKSNKSNKEDIDSENVYSDIQKNNSAVDTSTTPIAFQIPESVIKQLNTSSTEQNVHQAINIFVINGININNNFQGYNNVNIKEIEIL</sequence>
<protein>
    <recommendedName>
        <fullName evidence="3">Pentapeptide repeat-containing protein</fullName>
    </recommendedName>
</protein>
<dbReference type="Gene3D" id="2.160.20.80">
    <property type="entry name" value="E3 ubiquitin-protein ligase SopA"/>
    <property type="match status" value="1"/>
</dbReference>
<keyword evidence="2" id="KW-1185">Reference proteome</keyword>
<name>A0A7X3MF16_9FIRM</name>
<evidence type="ECO:0000313" key="2">
    <source>
        <dbReference type="Proteomes" id="UP000460412"/>
    </source>
</evidence>
<dbReference type="EMBL" id="WUQX01000001">
    <property type="protein sequence ID" value="MXP75203.1"/>
    <property type="molecule type" value="Genomic_DNA"/>
</dbReference>
<dbReference type="AlphaFoldDB" id="A0A7X3MF16"/>
<comment type="caution">
    <text evidence="1">The sequence shown here is derived from an EMBL/GenBank/DDBJ whole genome shotgun (WGS) entry which is preliminary data.</text>
</comment>
<organism evidence="1 2">
    <name type="scientific">Sporofaciens musculi</name>
    <dbReference type="NCBI Taxonomy" id="2681861"/>
    <lineage>
        <taxon>Bacteria</taxon>
        <taxon>Bacillati</taxon>
        <taxon>Bacillota</taxon>
        <taxon>Clostridia</taxon>
        <taxon>Lachnospirales</taxon>
        <taxon>Lachnospiraceae</taxon>
        <taxon>Sporofaciens</taxon>
    </lineage>
</organism>